<evidence type="ECO:0000256" key="7">
    <source>
        <dbReference type="ARBA" id="ARBA00077223"/>
    </source>
</evidence>
<dbReference type="SMART" id="SM00330">
    <property type="entry name" value="PIPKc"/>
    <property type="match status" value="1"/>
</dbReference>
<dbReference type="GO" id="GO:0000285">
    <property type="term" value="F:1-phosphatidylinositol-3-phosphate 5-kinase activity"/>
    <property type="evidence" value="ECO:0007669"/>
    <property type="project" value="UniProtKB-EC"/>
</dbReference>
<dbReference type="FunFam" id="3.50.7.10:FF:000007">
    <property type="entry name" value="1-phosphatidylinositol 3-phosphate 5-kinase isoform X1"/>
    <property type="match status" value="1"/>
</dbReference>
<feature type="compositionally biased region" description="Basic and acidic residues" evidence="9">
    <location>
        <begin position="628"/>
        <end position="651"/>
    </location>
</feature>
<keyword evidence="4 8" id="KW-0418">Kinase</keyword>
<dbReference type="EMBL" id="SWLB01000012">
    <property type="protein sequence ID" value="KAF3331524.1"/>
    <property type="molecule type" value="Genomic_DNA"/>
</dbReference>
<dbReference type="InterPro" id="IPR027483">
    <property type="entry name" value="PInositol-4-P-4/5-kinase_C_sf"/>
</dbReference>
<keyword evidence="12" id="KW-1185">Reference proteome</keyword>
<proteinExistence type="predicted"/>
<dbReference type="Proteomes" id="UP000623129">
    <property type="component" value="Unassembled WGS sequence"/>
</dbReference>
<evidence type="ECO:0000256" key="1">
    <source>
        <dbReference type="ARBA" id="ARBA00012009"/>
    </source>
</evidence>
<keyword evidence="3 8" id="KW-0547">Nucleotide-binding</keyword>
<evidence type="ECO:0000259" key="10">
    <source>
        <dbReference type="PROSITE" id="PS51455"/>
    </source>
</evidence>
<dbReference type="Gene3D" id="3.30.810.10">
    <property type="entry name" value="2-Layer Sandwich"/>
    <property type="match status" value="1"/>
</dbReference>
<evidence type="ECO:0000256" key="8">
    <source>
        <dbReference type="PROSITE-ProRule" id="PRU00781"/>
    </source>
</evidence>
<dbReference type="PANTHER" id="PTHR45748:SF1">
    <property type="entry name" value="1-PHOSPHATIDYLINOSITOL-3-PHOSPHATE 5-KINASE"/>
    <property type="match status" value="1"/>
</dbReference>
<accession>A0A833QXK6</accession>
<feature type="compositionally biased region" description="Polar residues" evidence="9">
    <location>
        <begin position="600"/>
        <end position="612"/>
    </location>
</feature>
<feature type="region of interest" description="Disordered" evidence="9">
    <location>
        <begin position="140"/>
        <end position="211"/>
    </location>
</feature>
<dbReference type="CDD" id="cd03334">
    <property type="entry name" value="Fab1_TCP"/>
    <property type="match status" value="1"/>
</dbReference>
<dbReference type="InterPro" id="IPR044769">
    <property type="entry name" value="PIKfyve_PIPKc"/>
</dbReference>
<reference evidence="11" key="1">
    <citation type="submission" date="2020-01" db="EMBL/GenBank/DDBJ databases">
        <title>Genome sequence of Kobresia littledalei, the first chromosome-level genome in the family Cyperaceae.</title>
        <authorList>
            <person name="Qu G."/>
        </authorList>
    </citation>
    <scope>NUCLEOTIDE SEQUENCE</scope>
    <source>
        <strain evidence="11">C.B.Clarke</strain>
        <tissue evidence="11">Leaf</tissue>
    </source>
</reference>
<dbReference type="FunFam" id="3.30.810.10:FF:000001">
    <property type="entry name" value="1-phosphatidylinositol 3-phosphate 5-kinase FAB1"/>
    <property type="match status" value="1"/>
</dbReference>
<dbReference type="Pfam" id="PF01504">
    <property type="entry name" value="PIP5K"/>
    <property type="match status" value="1"/>
</dbReference>
<dbReference type="FunFam" id="3.30.800.10:FF:000007">
    <property type="entry name" value="Putative 1-phosphatidylinositol-4-phosphate 5-kinase/ zinc ion binding family"/>
    <property type="match status" value="1"/>
</dbReference>
<sequence length="1501" mass="166468">MGVEQNSIAEVPQKVRSWINCLPENLSRSLMDGIDDDCSRCHSCGGLSCESCVPVRCGSTECCHLASNGFERERGEKNSSLLSLERMDASTGPVQSGSQGVKIEQLVNELKFSRRTLQYSFSSPRSMDYEDDEFSTSFFTPSSSFSVTTTSDSESTTLTELPSFKSIVSSPQNSPRRSPEPGGDATPTSRPRTGPFGQYSPSYARQSSYSESMQDLTNNQIYLNDDDMGRQTPPPINLEGNSVIWLPPPPADEGADTENGFYELDEDEDSNSGFFADSGSDEDGFGLGEEGNSNLTQKEFLRGALHGHFRALVAQLLEGQGVGLGKESCQDSWLEIVASMTWQAANFVKPDTQRGGSMDPANYVKVKCIASGIPSDSTFVKGVVCSKNVKHKRMVSRHRNPRLFLLGGALEYQKTPNKLASLDTVLEQEKEHLKSIVAAIEAQRPNVLLVEKSASLYAQEILSKDISLVLNVKRKLLERIASCAGARIASSTEDLRSARIGHCRTFRTEKVTTESVAESNFAGKKAVKTLMFFDGCPKRLGCTILLRGESLEELKKVKHAAQFAVFAAYHLSLETSFLADEGASLPKLLSPFDSPRQNLANGSFNGHLLTQNPEHESDSSPHSQTGQDESREESTIEEKSDNEEKRLYLPEDQREMTTGIFSTDENQQSILVSVSSTYAVKGSGTVCEQSQLFRIKFYGGFDKPLGRYLREDLFGQAPYCSSCNEPTENHVKCYTHQQGTLTISVKRLSSDVKLPGERDGKIWMWHRCLRCPSVEGVPPVTPRVVMSDAAWGLSFGKFLELSFSNHTTANRVASCGHSLQRDCLRFYGFGSMVAVFRYSPVDILSVSLPPSVMDFTNRVPLEWVREQMAEICTRADCLYAEVSHVLNSIEKTVSASQNEALKGSICKQISDLREAVRSEKVKYDGSLRLVTSESMNPCLPPLDVLELNRLRRGLLNDAYGWDRRLSIIDSLAKGSSVPSDDILEISSRKQEENISSHVLECNTNNIVEMDLSIESPGGYAGQAGFSLISGQCSRQEESLLAGSSTDTSAESLASSTSSLSERIDMAWTGSTDQTPADSFGSFNLMDNPAIRKEMAPVRVHSFDSAFHTVNASRDQLMNIRRSYSQKPPMADDASNMALIQPIMHILPASCMVMGEGARVAMLSHANSSDVVITIHDDELSSIIASAMTSQEYNTFISPSSNHDSSESLTEETHFRVSFDDDGSLPADKGRYSITCYYAKQFDVLRKTCCPSEMDFIRSISRCKKWSAHGGKSNAYFAKTLDGRFIVKQVTRTELDSFEDFAAEYFKYLTESLKTGSPTCLAKVVGLYQVVAKNLKGGREMKMDFMVMENLFFGRNISRIYDLKGSLRSRYNHDTSGNNKVLLDLNLLENLHTKPIFLGFKAKRRLERSVWNDTSFLASVDVMDYSLLVGIDEEKNELVIGIIDYLRQYTWDKQLETWVKASGLLGGPKNTLPTVISPSQYKKRFRKAMSKYFLTLPDQWSS</sequence>
<dbReference type="SUPFAM" id="SSF52029">
    <property type="entry name" value="GroEL apical domain-like"/>
    <property type="match status" value="1"/>
</dbReference>
<feature type="region of interest" description="Disordered" evidence="9">
    <location>
        <begin position="600"/>
        <end position="651"/>
    </location>
</feature>
<dbReference type="GO" id="GO:0005524">
    <property type="term" value="F:ATP binding"/>
    <property type="evidence" value="ECO:0007669"/>
    <property type="project" value="UniProtKB-UniRule"/>
</dbReference>
<protein>
    <recommendedName>
        <fullName evidence="1">1-phosphatidylinositol-3-phosphate 5-kinase</fullName>
        <ecNumber evidence="1">2.7.1.150</ecNumber>
    </recommendedName>
    <alternativeName>
        <fullName evidence="7">Phosphatidylinositol 3-phosphate 5-kinase type III</fullName>
    </alternativeName>
</protein>
<dbReference type="InterPro" id="IPR002423">
    <property type="entry name" value="Cpn60/GroEL/TCP-1"/>
</dbReference>
<evidence type="ECO:0000256" key="9">
    <source>
        <dbReference type="SAM" id="MobiDB-lite"/>
    </source>
</evidence>
<feature type="compositionally biased region" description="Low complexity" evidence="9">
    <location>
        <begin position="140"/>
        <end position="164"/>
    </location>
</feature>
<dbReference type="InterPro" id="IPR027484">
    <property type="entry name" value="PInositol-4-P-5-kinase_N"/>
</dbReference>
<dbReference type="OrthoDB" id="158357at2759"/>
<dbReference type="InterPro" id="IPR027409">
    <property type="entry name" value="GroEL-like_apical_dom_sf"/>
</dbReference>
<dbReference type="Pfam" id="PF00118">
    <property type="entry name" value="Cpn60_TCP1"/>
    <property type="match status" value="1"/>
</dbReference>
<dbReference type="InterPro" id="IPR002498">
    <property type="entry name" value="PInositol-4-P-4/5-kinase_core"/>
</dbReference>
<evidence type="ECO:0000256" key="4">
    <source>
        <dbReference type="ARBA" id="ARBA00022777"/>
    </source>
</evidence>
<feature type="compositionally biased region" description="Polar residues" evidence="9">
    <location>
        <begin position="199"/>
        <end position="211"/>
    </location>
</feature>
<evidence type="ECO:0000256" key="6">
    <source>
        <dbReference type="ARBA" id="ARBA00023464"/>
    </source>
</evidence>
<evidence type="ECO:0000256" key="2">
    <source>
        <dbReference type="ARBA" id="ARBA00022679"/>
    </source>
</evidence>
<name>A0A833QXK6_9POAL</name>
<evidence type="ECO:0000256" key="5">
    <source>
        <dbReference type="ARBA" id="ARBA00022840"/>
    </source>
</evidence>
<feature type="region of interest" description="Disordered" evidence="9">
    <location>
        <begin position="267"/>
        <end position="291"/>
    </location>
</feature>
<organism evidence="11 12">
    <name type="scientific">Carex littledalei</name>
    <dbReference type="NCBI Taxonomy" id="544730"/>
    <lineage>
        <taxon>Eukaryota</taxon>
        <taxon>Viridiplantae</taxon>
        <taxon>Streptophyta</taxon>
        <taxon>Embryophyta</taxon>
        <taxon>Tracheophyta</taxon>
        <taxon>Spermatophyta</taxon>
        <taxon>Magnoliopsida</taxon>
        <taxon>Liliopsida</taxon>
        <taxon>Poales</taxon>
        <taxon>Cyperaceae</taxon>
        <taxon>Cyperoideae</taxon>
        <taxon>Cariceae</taxon>
        <taxon>Carex</taxon>
        <taxon>Carex subgen. Euthyceras</taxon>
    </lineage>
</organism>
<keyword evidence="2 8" id="KW-0808">Transferase</keyword>
<keyword evidence="5 8" id="KW-0067">ATP-binding</keyword>
<dbReference type="Gene3D" id="3.50.7.10">
    <property type="entry name" value="GroEL"/>
    <property type="match status" value="1"/>
</dbReference>
<evidence type="ECO:0000256" key="3">
    <source>
        <dbReference type="ARBA" id="ARBA00022741"/>
    </source>
</evidence>
<feature type="compositionally biased region" description="Polar residues" evidence="9">
    <location>
        <begin position="166"/>
        <end position="176"/>
    </location>
</feature>
<gene>
    <name evidence="11" type="ORF">FCM35_KLT02930</name>
</gene>
<dbReference type="EC" id="2.7.1.150" evidence="1"/>
<evidence type="ECO:0000313" key="11">
    <source>
        <dbReference type="EMBL" id="KAF3331524.1"/>
    </source>
</evidence>
<comment type="subunit">
    <text evidence="6">Component of the PI(3,5)P2 regulatory complex at least composed of ATG18, SAC/FIG4, FAB1 and VAC14.</text>
</comment>
<dbReference type="GO" id="GO:0010008">
    <property type="term" value="C:endosome membrane"/>
    <property type="evidence" value="ECO:0007669"/>
    <property type="project" value="TreeGrafter"/>
</dbReference>
<dbReference type="GO" id="GO:0046854">
    <property type="term" value="P:phosphatidylinositol phosphate biosynthetic process"/>
    <property type="evidence" value="ECO:0007669"/>
    <property type="project" value="TreeGrafter"/>
</dbReference>
<dbReference type="PROSITE" id="PS51455">
    <property type="entry name" value="PIPK"/>
    <property type="match status" value="1"/>
</dbReference>
<comment type="caution">
    <text evidence="11">The sequence shown here is derived from an EMBL/GenBank/DDBJ whole genome shotgun (WGS) entry which is preliminary data.</text>
</comment>
<dbReference type="CDD" id="cd17300">
    <property type="entry name" value="PIPKc_PIKfyve"/>
    <property type="match status" value="1"/>
</dbReference>
<feature type="domain" description="PIPK" evidence="10">
    <location>
        <begin position="1167"/>
        <end position="1492"/>
    </location>
</feature>
<evidence type="ECO:0000313" key="12">
    <source>
        <dbReference type="Proteomes" id="UP000623129"/>
    </source>
</evidence>
<dbReference type="Gene3D" id="3.30.800.10">
    <property type="entry name" value="Phosphatidylinositol Phosphate Kinase II Beta"/>
    <property type="match status" value="1"/>
</dbReference>
<dbReference type="SUPFAM" id="SSF56104">
    <property type="entry name" value="SAICAR synthase-like"/>
    <property type="match status" value="1"/>
</dbReference>
<dbReference type="PANTHER" id="PTHR45748">
    <property type="entry name" value="1-PHOSPHATIDYLINOSITOL 3-PHOSPHATE 5-KINASE-RELATED"/>
    <property type="match status" value="1"/>
</dbReference>